<sequence>MSAVERSIATERTVEVARGDRRAVAIVGTWRLTAGAVIAIALVADALTVISEGGFVFWDYFGYFSVQTMGLGAVVLLGMTGLTGRSRPALVEHMRLAVTAYLLLSAAFYWALIYPVQAASSPWINIVMHGGASVVLLVDWLVEGPRRAPSRTALWTGMIYPIVWMVVFLVRGATDGWTPYEALDPVNGYAMVAVQLGGSFLAILIALVVLRNLTRWRWVDPEAAKRR</sequence>
<feature type="transmembrane region" description="Helical" evidence="1">
    <location>
        <begin position="154"/>
        <end position="174"/>
    </location>
</feature>
<dbReference type="InterPro" id="IPR049713">
    <property type="entry name" value="Pr6Pr-like"/>
</dbReference>
<keyword evidence="1" id="KW-0812">Transmembrane</keyword>
<gene>
    <name evidence="2" type="ORF">QQX04_05610</name>
</gene>
<evidence type="ECO:0000256" key="1">
    <source>
        <dbReference type="SAM" id="Phobius"/>
    </source>
</evidence>
<evidence type="ECO:0000313" key="3">
    <source>
        <dbReference type="Proteomes" id="UP001172738"/>
    </source>
</evidence>
<dbReference type="RefSeq" id="WP_301127069.1">
    <property type="nucleotide sequence ID" value="NZ_JAUHPV010000003.1"/>
</dbReference>
<reference evidence="2" key="1">
    <citation type="submission" date="2023-06" db="EMBL/GenBank/DDBJ databases">
        <title>SYSU T00b26.</title>
        <authorList>
            <person name="Gao L."/>
            <person name="Fang B.-Z."/>
            <person name="Li W.-J."/>
        </authorList>
    </citation>
    <scope>NUCLEOTIDE SEQUENCE</scope>
    <source>
        <strain evidence="2">SYSU T00b26</strain>
    </source>
</reference>
<protein>
    <submittedName>
        <fullName evidence="2">Pr6Pr family membrane protein</fullName>
    </submittedName>
</protein>
<keyword evidence="1" id="KW-0472">Membrane</keyword>
<keyword evidence="3" id="KW-1185">Reference proteome</keyword>
<feature type="transmembrane region" description="Helical" evidence="1">
    <location>
        <begin position="122"/>
        <end position="142"/>
    </location>
</feature>
<accession>A0ABT8G060</accession>
<feature type="transmembrane region" description="Helical" evidence="1">
    <location>
        <begin position="96"/>
        <end position="116"/>
    </location>
</feature>
<comment type="caution">
    <text evidence="2">The sequence shown here is derived from an EMBL/GenBank/DDBJ whole genome shotgun (WGS) entry which is preliminary data.</text>
</comment>
<proteinExistence type="predicted"/>
<organism evidence="2 3">
    <name type="scientific">Demequina zhanjiangensis</name>
    <dbReference type="NCBI Taxonomy" id="3051659"/>
    <lineage>
        <taxon>Bacteria</taxon>
        <taxon>Bacillati</taxon>
        <taxon>Actinomycetota</taxon>
        <taxon>Actinomycetes</taxon>
        <taxon>Micrococcales</taxon>
        <taxon>Demequinaceae</taxon>
        <taxon>Demequina</taxon>
    </lineage>
</organism>
<dbReference type="EMBL" id="JAUHPV010000003">
    <property type="protein sequence ID" value="MDN4472467.1"/>
    <property type="molecule type" value="Genomic_DNA"/>
</dbReference>
<dbReference type="Proteomes" id="UP001172738">
    <property type="component" value="Unassembled WGS sequence"/>
</dbReference>
<feature type="transmembrane region" description="Helical" evidence="1">
    <location>
        <begin position="23"/>
        <end position="44"/>
    </location>
</feature>
<keyword evidence="1" id="KW-1133">Transmembrane helix</keyword>
<feature type="transmembrane region" description="Helical" evidence="1">
    <location>
        <begin position="64"/>
        <end position="84"/>
    </location>
</feature>
<name>A0ABT8G060_9MICO</name>
<dbReference type="NCBIfam" id="NF038065">
    <property type="entry name" value="Pr6Pr"/>
    <property type="match status" value="1"/>
</dbReference>
<feature type="transmembrane region" description="Helical" evidence="1">
    <location>
        <begin position="186"/>
        <end position="210"/>
    </location>
</feature>
<evidence type="ECO:0000313" key="2">
    <source>
        <dbReference type="EMBL" id="MDN4472467.1"/>
    </source>
</evidence>